<reference evidence="3 4" key="1">
    <citation type="submission" date="2018-08" db="EMBL/GenBank/DDBJ databases">
        <title>Aphanomyces genome sequencing and annotation.</title>
        <authorList>
            <person name="Minardi D."/>
            <person name="Oidtmann B."/>
            <person name="Van Der Giezen M."/>
            <person name="Studholme D.J."/>
        </authorList>
    </citation>
    <scope>NUCLEOTIDE SEQUENCE [LARGE SCALE GENOMIC DNA]</scope>
    <source>
        <strain evidence="3 4">NJM0002</strain>
    </source>
</reference>
<keyword evidence="1" id="KW-0812">Transmembrane</keyword>
<feature type="domain" description="Ketopantoate reductase C-terminal" evidence="2">
    <location>
        <begin position="342"/>
        <end position="488"/>
    </location>
</feature>
<keyword evidence="1" id="KW-1133">Transmembrane helix</keyword>
<name>A0A3R6ZQ59_9STRA</name>
<evidence type="ECO:0000259" key="2">
    <source>
        <dbReference type="Pfam" id="PF08546"/>
    </source>
</evidence>
<dbReference type="AlphaFoldDB" id="A0A3R6ZQ59"/>
<proteinExistence type="predicted"/>
<accession>A0A3R6ZQ59</accession>
<dbReference type="InterPro" id="IPR013328">
    <property type="entry name" value="6PGD_dom2"/>
</dbReference>
<feature type="transmembrane region" description="Helical" evidence="1">
    <location>
        <begin position="521"/>
        <end position="541"/>
    </location>
</feature>
<gene>
    <name evidence="3" type="ORF">DYB32_005047</name>
</gene>
<dbReference type="Pfam" id="PF08546">
    <property type="entry name" value="ApbA_C"/>
    <property type="match status" value="1"/>
</dbReference>
<evidence type="ECO:0000256" key="1">
    <source>
        <dbReference type="SAM" id="Phobius"/>
    </source>
</evidence>
<dbReference type="VEuPathDB" id="FungiDB:H310_04824"/>
<dbReference type="EMBL" id="QUSY01000422">
    <property type="protein sequence ID" value="RHY29565.1"/>
    <property type="molecule type" value="Genomic_DNA"/>
</dbReference>
<comment type="caution">
    <text evidence="3">The sequence shown here is derived from an EMBL/GenBank/DDBJ whole genome shotgun (WGS) entry which is preliminary data.</text>
</comment>
<keyword evidence="1" id="KW-0472">Membrane</keyword>
<sequence>MMTGALGEDPLTIPGSVLCKARGCTITAKLKGYCRKHKHLIKVVEVVPPKVDTSADSSGPKRSASNRGVYERFAASNMIDPHATTPPTAQQRWSSHYIKAGRHDVLSGFHRTSGYPRCCHVVVAIMAPTTKGVQGNEAPAGRQPRVAIVYNANSSVTKRQVNLAQYLSACMSQGGWCEKVHLVALPSPHSSAPASESASFKARRRDGTVLTSSDVVQTTDVSVLFPSDVIFFCVDILQLNHAAGIVAKAIELPKGKKPQQHVIVHLGASLKRVEGFEKTHFPHKIVLQGGACFDVVLDLNGILTPLSNGSVFIERLSKDKEQALFCLDIIQSCALQVISRRNLRAIHWSNAMLTSLYVVCALTNLTVSEALRDRKCRLLYADMLHEILEVLDRVAKDKHWSLDQSAHCFLPVPSILALLPLPNAVFSIVTKLFDFGVTSGTLDDIPQLTADLVDGLTTELVYEYDDVFDLASRYNVNVRTLPQLQTLVIQAAKAKKGSPALSSAVLYSTVQPSSASRKHSMWLVLKLMLTIVFTIGLIVMLR</sequence>
<evidence type="ECO:0000313" key="4">
    <source>
        <dbReference type="Proteomes" id="UP000285060"/>
    </source>
</evidence>
<dbReference type="Proteomes" id="UP000285060">
    <property type="component" value="Unassembled WGS sequence"/>
</dbReference>
<protein>
    <recommendedName>
        <fullName evidence="2">Ketopantoate reductase C-terminal domain-containing protein</fullName>
    </recommendedName>
</protein>
<organism evidence="3 4">
    <name type="scientific">Aphanomyces invadans</name>
    <dbReference type="NCBI Taxonomy" id="157072"/>
    <lineage>
        <taxon>Eukaryota</taxon>
        <taxon>Sar</taxon>
        <taxon>Stramenopiles</taxon>
        <taxon>Oomycota</taxon>
        <taxon>Saprolegniomycetes</taxon>
        <taxon>Saprolegniales</taxon>
        <taxon>Verrucalvaceae</taxon>
        <taxon>Aphanomyces</taxon>
    </lineage>
</organism>
<dbReference type="Gene3D" id="1.10.1040.10">
    <property type="entry name" value="N-(1-d-carboxylethyl)-l-norvaline Dehydrogenase, domain 2"/>
    <property type="match status" value="1"/>
</dbReference>
<dbReference type="InterPro" id="IPR013752">
    <property type="entry name" value="KPA_reductase"/>
</dbReference>
<evidence type="ECO:0000313" key="3">
    <source>
        <dbReference type="EMBL" id="RHY29565.1"/>
    </source>
</evidence>
<keyword evidence="4" id="KW-1185">Reference proteome</keyword>